<protein>
    <submittedName>
        <fullName evidence="1">Phage RecT family recombinase</fullName>
    </submittedName>
</protein>
<dbReference type="InterPro" id="IPR004590">
    <property type="entry name" value="ssDNA_annealing_RecT"/>
</dbReference>
<dbReference type="AlphaFoldDB" id="A0A370I4P1"/>
<dbReference type="Pfam" id="PF03837">
    <property type="entry name" value="RecT"/>
    <property type="match status" value="1"/>
</dbReference>
<gene>
    <name evidence="1" type="ORF">DFR76_10521</name>
</gene>
<dbReference type="NCBIfam" id="TIGR00616">
    <property type="entry name" value="rect"/>
    <property type="match status" value="1"/>
</dbReference>
<dbReference type="GO" id="GO:0006259">
    <property type="term" value="P:DNA metabolic process"/>
    <property type="evidence" value="ECO:0007669"/>
    <property type="project" value="InterPro"/>
</dbReference>
<dbReference type="InterPro" id="IPR018330">
    <property type="entry name" value="RecT_fam"/>
</dbReference>
<accession>A0A370I4P1</accession>
<keyword evidence="2" id="KW-1185">Reference proteome</keyword>
<dbReference type="Proteomes" id="UP000254869">
    <property type="component" value="Unassembled WGS sequence"/>
</dbReference>
<dbReference type="EMBL" id="QQBC01000005">
    <property type="protein sequence ID" value="RDI65706.1"/>
    <property type="molecule type" value="Genomic_DNA"/>
</dbReference>
<evidence type="ECO:0000313" key="1">
    <source>
        <dbReference type="EMBL" id="RDI65706.1"/>
    </source>
</evidence>
<dbReference type="GO" id="GO:0003677">
    <property type="term" value="F:DNA binding"/>
    <property type="evidence" value="ECO:0007669"/>
    <property type="project" value="InterPro"/>
</dbReference>
<organism evidence="1 2">
    <name type="scientific">Nocardia pseudobrasiliensis</name>
    <dbReference type="NCBI Taxonomy" id="45979"/>
    <lineage>
        <taxon>Bacteria</taxon>
        <taxon>Bacillati</taxon>
        <taxon>Actinomycetota</taxon>
        <taxon>Actinomycetes</taxon>
        <taxon>Mycobacteriales</taxon>
        <taxon>Nocardiaceae</taxon>
        <taxon>Nocardia</taxon>
    </lineage>
</organism>
<comment type="caution">
    <text evidence="1">The sequence shown here is derived from an EMBL/GenBank/DDBJ whole genome shotgun (WGS) entry which is preliminary data.</text>
</comment>
<name>A0A370I4P1_9NOCA</name>
<proteinExistence type="predicted"/>
<dbReference type="RefSeq" id="WP_067999899.1">
    <property type="nucleotide sequence ID" value="NZ_QQBC01000005.1"/>
</dbReference>
<evidence type="ECO:0000313" key="2">
    <source>
        <dbReference type="Proteomes" id="UP000254869"/>
    </source>
</evidence>
<dbReference type="STRING" id="1210086.GCA_001613105_04070"/>
<sequence length="242" mass="26200">MSSIANAANASELTPASIVNRYRDDIAAVLPPKLQARIDRWLRLAIGAVNSNADLVDRVRADQGASMMQTLMKCAALGHEPGSGLFHLVPKGPRIEGWEDYKGVLQRIDRSGVYARVVVEVVHANDDYAYDPNLDDRPQHKRAAADRGEPVSAYAYAVYPNGAVTAVAEATPELIAASKAKARGADNASSPWRAPGAPMHRKVAIRQLEKFVATSAEDMREVAVRNAAPDVEDAPADYYQEP</sequence>
<reference evidence="1 2" key="1">
    <citation type="submission" date="2018-07" db="EMBL/GenBank/DDBJ databases">
        <title>Genomic Encyclopedia of Type Strains, Phase IV (KMG-IV): sequencing the most valuable type-strain genomes for metagenomic binning, comparative biology and taxonomic classification.</title>
        <authorList>
            <person name="Goeker M."/>
        </authorList>
    </citation>
    <scope>NUCLEOTIDE SEQUENCE [LARGE SCALE GENOMIC DNA]</scope>
    <source>
        <strain evidence="1 2">DSM 44290</strain>
    </source>
</reference>